<dbReference type="InterPro" id="IPR012334">
    <property type="entry name" value="Pectin_lyas_fold"/>
</dbReference>
<dbReference type="Gene3D" id="2.160.20.10">
    <property type="entry name" value="Single-stranded right-handed beta-helix, Pectin lyase-like"/>
    <property type="match status" value="1"/>
</dbReference>
<evidence type="ECO:0000313" key="2">
    <source>
        <dbReference type="Proteomes" id="UP001341297"/>
    </source>
</evidence>
<dbReference type="RefSeq" id="WP_326076974.1">
    <property type="nucleotide sequence ID" value="NZ_JARRTL010000019.1"/>
</dbReference>
<dbReference type="Proteomes" id="UP001341297">
    <property type="component" value="Unassembled WGS sequence"/>
</dbReference>
<gene>
    <name evidence="1" type="ORF">P8828_17350</name>
</gene>
<sequence length="100" mass="11431">MKKLAGLILMTGFPLKSFRCRKRGRHMMEKASVLGWFGNWRRHQREDQKLLFKAEYGDGATLKNIILNAPVAAGVHTYSNVKISFGIMPAKNGQKRKRDN</sequence>
<keyword evidence="2" id="KW-1185">Reference proteome</keyword>
<reference evidence="1 2" key="1">
    <citation type="submission" date="2023-03" db="EMBL/GenBank/DDBJ databases">
        <title>Agriculturally important microbes genome sequencing.</title>
        <authorList>
            <person name="Dunlap C."/>
        </authorList>
    </citation>
    <scope>NUCLEOTIDE SEQUENCE [LARGE SCALE GENOMIC DNA]</scope>
    <source>
        <strain evidence="1 2">CBP-3203</strain>
    </source>
</reference>
<evidence type="ECO:0000313" key="1">
    <source>
        <dbReference type="EMBL" id="MEC0486555.1"/>
    </source>
</evidence>
<dbReference type="EMBL" id="JARRTL010000019">
    <property type="protein sequence ID" value="MEC0486555.1"/>
    <property type="molecule type" value="Genomic_DNA"/>
</dbReference>
<name>A0ABU6H6D2_9BACI</name>
<accession>A0ABU6H6D2</accession>
<protein>
    <submittedName>
        <fullName evidence="1">Uncharacterized protein</fullName>
    </submittedName>
</protein>
<comment type="caution">
    <text evidence="1">The sequence shown here is derived from an EMBL/GenBank/DDBJ whole genome shotgun (WGS) entry which is preliminary data.</text>
</comment>
<proteinExistence type="predicted"/>
<organism evidence="1 2">
    <name type="scientific">Bacillus glycinifermentans</name>
    <dbReference type="NCBI Taxonomy" id="1664069"/>
    <lineage>
        <taxon>Bacteria</taxon>
        <taxon>Bacillati</taxon>
        <taxon>Bacillota</taxon>
        <taxon>Bacilli</taxon>
        <taxon>Bacillales</taxon>
        <taxon>Bacillaceae</taxon>
        <taxon>Bacillus</taxon>
    </lineage>
</organism>